<feature type="transmembrane region" description="Helical" evidence="3">
    <location>
        <begin position="12"/>
        <end position="33"/>
    </location>
</feature>
<keyword evidence="3" id="KW-1133">Transmembrane helix</keyword>
<dbReference type="InterPro" id="IPR036138">
    <property type="entry name" value="PBP_dimer_sf"/>
</dbReference>
<evidence type="ECO:0000259" key="4">
    <source>
        <dbReference type="PROSITE" id="PS51178"/>
    </source>
</evidence>
<dbReference type="InterPro" id="IPR012338">
    <property type="entry name" value="Beta-lactam/transpept-like"/>
</dbReference>
<dbReference type="Gene3D" id="3.90.1310.10">
    <property type="entry name" value="Penicillin-binding protein 2a (Domain 2)"/>
    <property type="match status" value="1"/>
</dbReference>
<dbReference type="GO" id="GO:0005886">
    <property type="term" value="C:plasma membrane"/>
    <property type="evidence" value="ECO:0007669"/>
    <property type="project" value="TreeGrafter"/>
</dbReference>
<evidence type="ECO:0000256" key="3">
    <source>
        <dbReference type="SAM" id="Phobius"/>
    </source>
</evidence>
<organism evidence="5 6">
    <name type="scientific">Sneathia vaginalis</name>
    <dbReference type="NCBI Taxonomy" id="187101"/>
    <lineage>
        <taxon>Bacteria</taxon>
        <taxon>Fusobacteriati</taxon>
        <taxon>Fusobacteriota</taxon>
        <taxon>Fusobacteriia</taxon>
        <taxon>Fusobacteriales</taxon>
        <taxon>Leptotrichiaceae</taxon>
        <taxon>Sneathia</taxon>
    </lineage>
</organism>
<dbReference type="HOGENOM" id="CLU_009289_6_2_0"/>
<dbReference type="Proteomes" id="UP000033103">
    <property type="component" value="Chromosome"/>
</dbReference>
<protein>
    <recommendedName>
        <fullName evidence="4">PASTA domain-containing protein</fullName>
    </recommendedName>
</protein>
<dbReference type="EMBL" id="CP011280">
    <property type="protein sequence ID" value="AKC96074.1"/>
    <property type="molecule type" value="Genomic_DNA"/>
</dbReference>
<dbReference type="SMART" id="SM00740">
    <property type="entry name" value="PASTA"/>
    <property type="match status" value="1"/>
</dbReference>
<keyword evidence="3" id="KW-0812">Transmembrane</keyword>
<dbReference type="STRING" id="187101.VC03_06300"/>
<dbReference type="PANTHER" id="PTHR30627:SF1">
    <property type="entry name" value="PEPTIDOGLYCAN D,D-TRANSPEPTIDASE FTSI"/>
    <property type="match status" value="1"/>
</dbReference>
<name>A0A0E3UUB4_9FUSO</name>
<dbReference type="KEGG" id="sns:VC03_06300"/>
<dbReference type="PATRIC" id="fig|1069640.6.peg.1251"/>
<evidence type="ECO:0000256" key="2">
    <source>
        <dbReference type="ARBA" id="ARBA00023136"/>
    </source>
</evidence>
<comment type="subcellular location">
    <subcellularLocation>
        <location evidence="1">Membrane</location>
    </subcellularLocation>
</comment>
<keyword evidence="2 3" id="KW-0472">Membrane</keyword>
<dbReference type="PANTHER" id="PTHR30627">
    <property type="entry name" value="PEPTIDOGLYCAN D,D-TRANSPEPTIDASE"/>
    <property type="match status" value="1"/>
</dbReference>
<accession>A0A0E3UUB4</accession>
<proteinExistence type="predicted"/>
<dbReference type="Pfam" id="PF03717">
    <property type="entry name" value="PBP_dimer"/>
    <property type="match status" value="1"/>
</dbReference>
<dbReference type="InterPro" id="IPR050515">
    <property type="entry name" value="Beta-lactam/transpept"/>
</dbReference>
<dbReference type="AlphaFoldDB" id="A0A0E3UUB4"/>
<dbReference type="SUPFAM" id="SSF54184">
    <property type="entry name" value="Penicillin-binding protein 2x (pbp-2x), c-terminal domain"/>
    <property type="match status" value="1"/>
</dbReference>
<dbReference type="SUPFAM" id="SSF56519">
    <property type="entry name" value="Penicillin binding protein dimerisation domain"/>
    <property type="match status" value="1"/>
</dbReference>
<dbReference type="SUPFAM" id="SSF56601">
    <property type="entry name" value="beta-lactamase/transpeptidase-like"/>
    <property type="match status" value="1"/>
</dbReference>
<gene>
    <name evidence="5" type="ORF">VC03_06300</name>
</gene>
<feature type="domain" description="PASTA" evidence="4">
    <location>
        <begin position="613"/>
        <end position="672"/>
    </location>
</feature>
<dbReference type="InterPro" id="IPR005311">
    <property type="entry name" value="PBP_dimer"/>
</dbReference>
<dbReference type="PROSITE" id="PS51178">
    <property type="entry name" value="PASTA"/>
    <property type="match status" value="1"/>
</dbReference>
<keyword evidence="6" id="KW-1185">Reference proteome</keyword>
<reference evidence="5 6" key="1">
    <citation type="journal article" date="2012" name="BMC Genomics">
        <title>Genomic sequence analysis and characterization of Sneathia amnii sp. nov.</title>
        <authorList>
            <consortium name="Vaginal Microbiome Consortium (additional members)"/>
            <person name="Harwich M.D.Jr."/>
            <person name="Serrano M.G."/>
            <person name="Fettweis J.M."/>
            <person name="Alves J.M."/>
            <person name="Reimers M.A."/>
            <person name="Buck G.A."/>
            <person name="Jefferson K.K."/>
        </authorList>
    </citation>
    <scope>NUCLEOTIDE SEQUENCE [LARGE SCALE GENOMIC DNA]</scope>
    <source>
        <strain evidence="5 6">SN35</strain>
    </source>
</reference>
<dbReference type="InterPro" id="IPR005543">
    <property type="entry name" value="PASTA_dom"/>
</dbReference>
<sequence length="672" mass="75671">MKFKIKISAIGLYSFVVCFMILIILCKLVYFQISSAIDGGRKKIDEKRFEVEQIYAKRGSIYSNDNHKLAFDVEKYDITLDPMNLDDKFVSDISNILSKYVGKSKEEVEKAIRDTKLKKKHFYDFKIEIDYTLKEKLVKEISDYKKQSKKSGKGRVIGKWIFYQQKSERYTVVGNEFESVIGFLNKEGKPVYGVENSYDKYLRGVQGKVKVYKPATDTYKDYTLQSLIDDKVLQEPKPGNNVYLTIDSVMQYGLDEILEKAYEDSSAESAMGILMEADTGRIIAMDSYPKATNKSEIKNRPITDLFEPGSIFKPITVSIAMEQKLINKDTIIHSDGYVKVKDRIIHDHDSSTRGDLTITKIITHSGNVAMVKIGQLMDSNIFYNYLHKFGLSQKTGIDTSFESSGRLFSLKSFTEVRKSNVSFGQGISMTQLQMLTTLNATINGGKLLKPFIVDRVVDVNGNVVLQNKTQVLYTPISEATSAQIREILENVVTSGTGRGVIIPGYRIGGKTGTAQKAGPRGYEKGKYFSSFFAFFPADKPKYSVLITINEPHGAYYGAAVALPPARDLLEKLIKYKGIEPSYIPDIEERNKSDNIVVAKNTSKPRDLGLINLDLQNKMMPDLSGLSLRQIISLSSYKKYKNIKFKGHGKVVSQSVKLGTKIDENTPIIIELK</sequence>
<dbReference type="Pfam" id="PF03793">
    <property type="entry name" value="PASTA"/>
    <property type="match status" value="1"/>
</dbReference>
<evidence type="ECO:0000313" key="5">
    <source>
        <dbReference type="EMBL" id="AKC96074.1"/>
    </source>
</evidence>
<dbReference type="InterPro" id="IPR001460">
    <property type="entry name" value="PCN-bd_Tpept"/>
</dbReference>
<dbReference type="Pfam" id="PF00905">
    <property type="entry name" value="Transpeptidase"/>
    <property type="match status" value="1"/>
</dbReference>
<dbReference type="Gene3D" id="3.30.450.330">
    <property type="match status" value="1"/>
</dbReference>
<dbReference type="Gene3D" id="3.40.710.10">
    <property type="entry name" value="DD-peptidase/beta-lactamase superfamily"/>
    <property type="match status" value="1"/>
</dbReference>
<dbReference type="RefSeq" id="WP_046329178.1">
    <property type="nucleotide sequence ID" value="NZ_CAUPIC010000008.1"/>
</dbReference>
<evidence type="ECO:0000256" key="1">
    <source>
        <dbReference type="ARBA" id="ARBA00004370"/>
    </source>
</evidence>
<dbReference type="CDD" id="cd06575">
    <property type="entry name" value="PASTA_Pbp2x-like_2"/>
    <property type="match status" value="1"/>
</dbReference>
<dbReference type="GO" id="GO:0071555">
    <property type="term" value="P:cell wall organization"/>
    <property type="evidence" value="ECO:0007669"/>
    <property type="project" value="TreeGrafter"/>
</dbReference>
<dbReference type="OrthoDB" id="9804124at2"/>
<dbReference type="GO" id="GO:0008658">
    <property type="term" value="F:penicillin binding"/>
    <property type="evidence" value="ECO:0007669"/>
    <property type="project" value="InterPro"/>
</dbReference>
<evidence type="ECO:0000313" key="6">
    <source>
        <dbReference type="Proteomes" id="UP000033103"/>
    </source>
</evidence>